<comment type="similarity">
    <text evidence="1">Belongs to the methyltransferase superfamily.</text>
</comment>
<proteinExistence type="inferred from homology"/>
<evidence type="ECO:0000259" key="4">
    <source>
        <dbReference type="Pfam" id="PF08241"/>
    </source>
</evidence>
<protein>
    <submittedName>
        <fullName evidence="5">Class I SAM-dependent methyltransferase</fullName>
    </submittedName>
</protein>
<gene>
    <name evidence="5" type="ORF">GX950_01135</name>
</gene>
<dbReference type="GO" id="GO:0032259">
    <property type="term" value="P:methylation"/>
    <property type="evidence" value="ECO:0007669"/>
    <property type="project" value="UniProtKB-KW"/>
</dbReference>
<evidence type="ECO:0000256" key="2">
    <source>
        <dbReference type="ARBA" id="ARBA00022603"/>
    </source>
</evidence>
<dbReference type="Gene3D" id="3.40.50.150">
    <property type="entry name" value="Vaccinia Virus protein VP39"/>
    <property type="match status" value="1"/>
</dbReference>
<name>A0A7K4BZ30_9ARCH</name>
<dbReference type="InterPro" id="IPR051052">
    <property type="entry name" value="Diverse_substrate_MTase"/>
</dbReference>
<reference evidence="5 6" key="1">
    <citation type="journal article" date="2020" name="Biotechnol. Biofuels">
        <title>New insights from the biogas microbiome by comprehensive genome-resolved metagenomics of nearly 1600 species originating from multiple anaerobic digesters.</title>
        <authorList>
            <person name="Campanaro S."/>
            <person name="Treu L."/>
            <person name="Rodriguez-R L.M."/>
            <person name="Kovalovszki A."/>
            <person name="Ziels R.M."/>
            <person name="Maus I."/>
            <person name="Zhu X."/>
            <person name="Kougias P.G."/>
            <person name="Basile A."/>
            <person name="Luo G."/>
            <person name="Schluter A."/>
            <person name="Konstantinidis K.T."/>
            <person name="Angelidaki I."/>
        </authorList>
    </citation>
    <scope>NUCLEOTIDE SEQUENCE [LARGE SCALE GENOMIC DNA]</scope>
    <source>
        <strain evidence="5">AS22ysBPME_79</strain>
    </source>
</reference>
<sequence length="241" mass="28096">MIQEKIETIENRWDILYEKYPNVYDEFAKVKKTPPLDLAKIFDFKNKIIVDVGAGTGLSTFPHSKYAKKVIGVEPQKEMIEIAKKELRKKRIKNIEFKKGSSSKIPLPKNSVDIVLAVTSASFYKEKNIKDFVKESKRILKKGGLIISVDIAPKWYGGELSPIILGKTRKDKKNDSEETRNRVFKKLGFKHKDIYQNQEYGSLKKIIKTYGFIFGQKAINYLKKHKKTNIKWKTRIYYKQI</sequence>
<dbReference type="SUPFAM" id="SSF53335">
    <property type="entry name" value="S-adenosyl-L-methionine-dependent methyltransferases"/>
    <property type="match status" value="1"/>
</dbReference>
<comment type="caution">
    <text evidence="5">The sequence shown here is derived from an EMBL/GenBank/DDBJ whole genome shotgun (WGS) entry which is preliminary data.</text>
</comment>
<dbReference type="CDD" id="cd02440">
    <property type="entry name" value="AdoMet_MTases"/>
    <property type="match status" value="1"/>
</dbReference>
<accession>A0A7K4BZ30</accession>
<evidence type="ECO:0000313" key="5">
    <source>
        <dbReference type="EMBL" id="NMA44401.1"/>
    </source>
</evidence>
<dbReference type="EMBL" id="JAAZKV010000009">
    <property type="protein sequence ID" value="NMA44401.1"/>
    <property type="molecule type" value="Genomic_DNA"/>
</dbReference>
<dbReference type="Pfam" id="PF08241">
    <property type="entry name" value="Methyltransf_11"/>
    <property type="match status" value="1"/>
</dbReference>
<evidence type="ECO:0000256" key="3">
    <source>
        <dbReference type="ARBA" id="ARBA00022679"/>
    </source>
</evidence>
<dbReference type="GO" id="GO:0008757">
    <property type="term" value="F:S-adenosylmethionine-dependent methyltransferase activity"/>
    <property type="evidence" value="ECO:0007669"/>
    <property type="project" value="InterPro"/>
</dbReference>
<feature type="domain" description="Methyltransferase type 11" evidence="4">
    <location>
        <begin position="50"/>
        <end position="147"/>
    </location>
</feature>
<evidence type="ECO:0000313" key="6">
    <source>
        <dbReference type="Proteomes" id="UP000526302"/>
    </source>
</evidence>
<dbReference type="PANTHER" id="PTHR44942:SF4">
    <property type="entry name" value="METHYLTRANSFERASE TYPE 11 DOMAIN-CONTAINING PROTEIN"/>
    <property type="match status" value="1"/>
</dbReference>
<dbReference type="InterPro" id="IPR029063">
    <property type="entry name" value="SAM-dependent_MTases_sf"/>
</dbReference>
<organism evidence="5 6">
    <name type="scientific">Candidatus Iainarchaeum sp</name>
    <dbReference type="NCBI Taxonomy" id="3101447"/>
    <lineage>
        <taxon>Archaea</taxon>
        <taxon>Candidatus Iainarchaeota</taxon>
        <taxon>Candidatus Iainarchaeia</taxon>
        <taxon>Candidatus Iainarchaeales</taxon>
        <taxon>Candidatus Iainarchaeaceae</taxon>
        <taxon>Candidatus Iainarchaeum</taxon>
    </lineage>
</organism>
<dbReference type="PANTHER" id="PTHR44942">
    <property type="entry name" value="METHYLTRANSF_11 DOMAIN-CONTAINING PROTEIN"/>
    <property type="match status" value="1"/>
</dbReference>
<dbReference type="InterPro" id="IPR013216">
    <property type="entry name" value="Methyltransf_11"/>
</dbReference>
<dbReference type="Proteomes" id="UP000526302">
    <property type="component" value="Unassembled WGS sequence"/>
</dbReference>
<keyword evidence="3 5" id="KW-0808">Transferase</keyword>
<evidence type="ECO:0000256" key="1">
    <source>
        <dbReference type="ARBA" id="ARBA00008361"/>
    </source>
</evidence>
<dbReference type="AlphaFoldDB" id="A0A7K4BZ30"/>
<keyword evidence="2 5" id="KW-0489">Methyltransferase</keyword>